<proteinExistence type="inferred from homology"/>
<evidence type="ECO:0000259" key="7">
    <source>
        <dbReference type="PROSITE" id="PS51900"/>
    </source>
</evidence>
<evidence type="ECO:0000256" key="4">
    <source>
        <dbReference type="PROSITE-ProRule" id="PRU01248"/>
    </source>
</evidence>
<dbReference type="InterPro" id="IPR044068">
    <property type="entry name" value="CB"/>
</dbReference>
<dbReference type="CDD" id="cd00397">
    <property type="entry name" value="DNA_BRE_C"/>
    <property type="match status" value="1"/>
</dbReference>
<dbReference type="PROSITE" id="PS51900">
    <property type="entry name" value="CB"/>
    <property type="match status" value="1"/>
</dbReference>
<evidence type="ECO:0000313" key="9">
    <source>
        <dbReference type="Proteomes" id="UP001163203"/>
    </source>
</evidence>
<evidence type="ECO:0000256" key="3">
    <source>
        <dbReference type="ARBA" id="ARBA00023172"/>
    </source>
</evidence>
<feature type="region of interest" description="Disordered" evidence="5">
    <location>
        <begin position="1"/>
        <end position="20"/>
    </location>
</feature>
<keyword evidence="2 4" id="KW-0238">DNA-binding</keyword>
<reference evidence="8" key="1">
    <citation type="submission" date="2022-11" db="EMBL/GenBank/DDBJ databases">
        <authorList>
            <person name="Mo P."/>
        </authorList>
    </citation>
    <scope>NUCLEOTIDE SEQUENCE</scope>
    <source>
        <strain evidence="8">HUAS 11-8</strain>
    </source>
</reference>
<dbReference type="InterPro" id="IPR011010">
    <property type="entry name" value="DNA_brk_join_enz"/>
</dbReference>
<dbReference type="Proteomes" id="UP001163203">
    <property type="component" value="Chromosome"/>
</dbReference>
<dbReference type="InterPro" id="IPR010998">
    <property type="entry name" value="Integrase_recombinase_N"/>
</dbReference>
<dbReference type="PROSITE" id="PS51898">
    <property type="entry name" value="TYR_RECOMBINASE"/>
    <property type="match status" value="1"/>
</dbReference>
<organism evidence="8 9">
    <name type="scientific">Amycolatopsis cynarae</name>
    <dbReference type="NCBI Taxonomy" id="2995223"/>
    <lineage>
        <taxon>Bacteria</taxon>
        <taxon>Bacillati</taxon>
        <taxon>Actinomycetota</taxon>
        <taxon>Actinomycetes</taxon>
        <taxon>Pseudonocardiales</taxon>
        <taxon>Pseudonocardiaceae</taxon>
        <taxon>Amycolatopsis</taxon>
    </lineage>
</organism>
<evidence type="ECO:0000256" key="2">
    <source>
        <dbReference type="ARBA" id="ARBA00023125"/>
    </source>
</evidence>
<dbReference type="Pfam" id="PF00589">
    <property type="entry name" value="Phage_integrase"/>
    <property type="match status" value="1"/>
</dbReference>
<feature type="domain" description="Core-binding (CB)" evidence="7">
    <location>
        <begin position="21"/>
        <end position="102"/>
    </location>
</feature>
<dbReference type="InterPro" id="IPR002104">
    <property type="entry name" value="Integrase_catalytic"/>
</dbReference>
<dbReference type="PANTHER" id="PTHR30349">
    <property type="entry name" value="PHAGE INTEGRASE-RELATED"/>
    <property type="match status" value="1"/>
</dbReference>
<name>A0ABY7AZ15_9PSEU</name>
<feature type="domain" description="Tyr recombinase" evidence="6">
    <location>
        <begin position="124"/>
        <end position="309"/>
    </location>
</feature>
<dbReference type="SUPFAM" id="SSF56349">
    <property type="entry name" value="DNA breaking-rejoining enzymes"/>
    <property type="match status" value="1"/>
</dbReference>
<evidence type="ECO:0000256" key="5">
    <source>
        <dbReference type="SAM" id="MobiDB-lite"/>
    </source>
</evidence>
<evidence type="ECO:0000313" key="8">
    <source>
        <dbReference type="EMBL" id="WAL64713.1"/>
    </source>
</evidence>
<protein>
    <submittedName>
        <fullName evidence="8">Site-specific integrase</fullName>
    </submittedName>
</protein>
<dbReference type="RefSeq" id="WP_268754936.1">
    <property type="nucleotide sequence ID" value="NZ_CP113836.1"/>
</dbReference>
<dbReference type="InterPro" id="IPR013762">
    <property type="entry name" value="Integrase-like_cat_sf"/>
</dbReference>
<sequence>MAATVTKLKTARRGTRNTSGPTVRAAIDAFLDTPKIKGNPNTLRAYANVLDRTADQLDAERALADIADAEIGDALTELWGDAKPATWNRNRAAVGSWLAWCADKQHWTAPALPGSAERQRENNDDTKAVSRSRIDRLCRRRDLPLREKTLWRMLYESASRASAVLALNVEDLDLPSKQAKITTKGGDTMWITWGTDTAHLLPRLIAGRERGPLFLSERRPGPHRKATADPRDICSETGRARLGYDRARVLLAHYGNGLRLHQLRHSSATHLGDANVSANVIMAKTGHKSLRSVQRYVKPGLAAVHEATETLSSPRRRG</sequence>
<evidence type="ECO:0000259" key="6">
    <source>
        <dbReference type="PROSITE" id="PS51898"/>
    </source>
</evidence>
<dbReference type="Gene3D" id="1.10.150.130">
    <property type="match status" value="1"/>
</dbReference>
<evidence type="ECO:0000256" key="1">
    <source>
        <dbReference type="ARBA" id="ARBA00008857"/>
    </source>
</evidence>
<dbReference type="Gene3D" id="1.10.443.10">
    <property type="entry name" value="Intergrase catalytic core"/>
    <property type="match status" value="1"/>
</dbReference>
<accession>A0ABY7AZ15</accession>
<gene>
    <name evidence="8" type="ORF">ORV05_27685</name>
</gene>
<comment type="similarity">
    <text evidence="1">Belongs to the 'phage' integrase family.</text>
</comment>
<keyword evidence="3" id="KW-0233">DNA recombination</keyword>
<dbReference type="PANTHER" id="PTHR30349:SF41">
    <property type="entry name" value="INTEGRASE_RECOMBINASE PROTEIN MJ0367-RELATED"/>
    <property type="match status" value="1"/>
</dbReference>
<dbReference type="EMBL" id="CP113836">
    <property type="protein sequence ID" value="WAL64713.1"/>
    <property type="molecule type" value="Genomic_DNA"/>
</dbReference>
<keyword evidence="9" id="KW-1185">Reference proteome</keyword>
<dbReference type="InterPro" id="IPR050090">
    <property type="entry name" value="Tyrosine_recombinase_XerCD"/>
</dbReference>